<organism evidence="2 3">
    <name type="scientific">Phlebotomus papatasi</name>
    <name type="common">Sandfly</name>
    <dbReference type="NCBI Taxonomy" id="29031"/>
    <lineage>
        <taxon>Eukaryota</taxon>
        <taxon>Metazoa</taxon>
        <taxon>Ecdysozoa</taxon>
        <taxon>Arthropoda</taxon>
        <taxon>Hexapoda</taxon>
        <taxon>Insecta</taxon>
        <taxon>Pterygota</taxon>
        <taxon>Neoptera</taxon>
        <taxon>Endopterygota</taxon>
        <taxon>Diptera</taxon>
        <taxon>Nematocera</taxon>
        <taxon>Psychodoidea</taxon>
        <taxon>Psychodidae</taxon>
        <taxon>Phlebotomus</taxon>
        <taxon>Phlebotomus</taxon>
    </lineage>
</organism>
<dbReference type="VEuPathDB" id="VectorBase:PPAI003463"/>
<proteinExistence type="predicted"/>
<name>A0A1B0D7E0_PHLPP</name>
<feature type="compositionally biased region" description="Basic and acidic residues" evidence="1">
    <location>
        <begin position="227"/>
        <end position="244"/>
    </location>
</feature>
<dbReference type="AlphaFoldDB" id="A0A1B0D7E0"/>
<feature type="compositionally biased region" description="Low complexity" evidence="1">
    <location>
        <begin position="150"/>
        <end position="160"/>
    </location>
</feature>
<protein>
    <recommendedName>
        <fullName evidence="4">Trafficking kinesin-binding protein C-terminal domain-containing protein</fullName>
    </recommendedName>
</protein>
<evidence type="ECO:0000256" key="1">
    <source>
        <dbReference type="SAM" id="MobiDB-lite"/>
    </source>
</evidence>
<keyword evidence="3" id="KW-1185">Reference proteome</keyword>
<evidence type="ECO:0008006" key="4">
    <source>
        <dbReference type="Google" id="ProtNLM"/>
    </source>
</evidence>
<dbReference type="VEuPathDB" id="VectorBase:PPAPM1_002326"/>
<feature type="region of interest" description="Disordered" evidence="1">
    <location>
        <begin position="145"/>
        <end position="258"/>
    </location>
</feature>
<feature type="compositionally biased region" description="Polar residues" evidence="1">
    <location>
        <begin position="245"/>
        <end position="258"/>
    </location>
</feature>
<evidence type="ECO:0000313" key="3">
    <source>
        <dbReference type="Proteomes" id="UP000092462"/>
    </source>
</evidence>
<dbReference type="Proteomes" id="UP000092462">
    <property type="component" value="Unassembled WGS sequence"/>
</dbReference>
<dbReference type="EnsemblMetazoa" id="PPAI003463-RA">
    <property type="protein sequence ID" value="PPAI003463-PA"/>
    <property type="gene ID" value="PPAI003463"/>
</dbReference>
<sequence>GSPTRSLSPDPSFSGFLSSGADILRRKLIGHDPQPVERPSRMSVHNKISLSRLERRALRSIKLLEKVEGLGLDNVVGGGNQTQMRGISPLAVHGTATSLYHSRSRNASPMAQLTSLKNLPATSGGSQQGAVLSNDAIKAILMKSGGGSGASSSAGASSSSIEDTMGDRSDVSDGSETMGVPAKPGTGAVELRVKQMQRQKSRRSLMSGAGGGQRPDLGTVGNNGGRMRRDLGRVAKEPDKEEQQKQTSASSSQGFVGTISSLLFGRKGGLL</sequence>
<dbReference type="EMBL" id="AJVK01026891">
    <property type="status" value="NOT_ANNOTATED_CDS"/>
    <property type="molecule type" value="Genomic_DNA"/>
</dbReference>
<evidence type="ECO:0000313" key="2">
    <source>
        <dbReference type="EnsemblMetazoa" id="PPAI003463-PA"/>
    </source>
</evidence>
<reference evidence="2" key="1">
    <citation type="submission" date="2022-08" db="UniProtKB">
        <authorList>
            <consortium name="EnsemblMetazoa"/>
        </authorList>
    </citation>
    <scope>IDENTIFICATION</scope>
    <source>
        <strain evidence="2">Israel</strain>
    </source>
</reference>
<accession>A0A1B0D7E0</accession>